<sequence length="223" mass="25309">MMEAVIFDLDGLLIDSEVISYQLYQELLNKYGHSFTIENYAQNYSGKTELGNMETLVDLYQLPISVQEGLDYTLSREKEYFIKGVSLKPGVRELLDYLKKNKYKIALASSSTKDRALFALVQHGIDGCFDEMVFGTEVEKGKPNPDIFLKACKKLKVDPEKCLVLEDSEAGIQASYSARIPVICIPDMKKPTIKYQSMTETILPSLLEVIFYLEKETAKETEN</sequence>
<dbReference type="InterPro" id="IPR036412">
    <property type="entry name" value="HAD-like_sf"/>
</dbReference>
<dbReference type="CDD" id="cd07505">
    <property type="entry name" value="HAD_BPGM-like"/>
    <property type="match status" value="1"/>
</dbReference>
<dbReference type="SUPFAM" id="SSF56784">
    <property type="entry name" value="HAD-like"/>
    <property type="match status" value="1"/>
</dbReference>
<dbReference type="InterPro" id="IPR041492">
    <property type="entry name" value="HAD_2"/>
</dbReference>
<keyword evidence="2" id="KW-1185">Reference proteome</keyword>
<dbReference type="Gene3D" id="3.40.50.1000">
    <property type="entry name" value="HAD superfamily/HAD-like"/>
    <property type="match status" value="1"/>
</dbReference>
<dbReference type="AlphaFoldDB" id="A0A2S6HHE1"/>
<dbReference type="Pfam" id="PF13419">
    <property type="entry name" value="HAD_2"/>
    <property type="match status" value="1"/>
</dbReference>
<dbReference type="Proteomes" id="UP000237749">
    <property type="component" value="Unassembled WGS sequence"/>
</dbReference>
<comment type="caution">
    <text evidence="1">The sequence shown here is derived from an EMBL/GenBank/DDBJ whole genome shotgun (WGS) entry which is preliminary data.</text>
</comment>
<dbReference type="EMBL" id="PTJA01000017">
    <property type="protein sequence ID" value="PPK76803.1"/>
    <property type="molecule type" value="Genomic_DNA"/>
</dbReference>
<protein>
    <submittedName>
        <fullName evidence="1">HAD superfamily hydrolase (TIGR01509 family)/HAD superfamily hydrolase (TIGR01549 family)</fullName>
    </submittedName>
</protein>
<evidence type="ECO:0000313" key="1">
    <source>
        <dbReference type="EMBL" id="PPK76803.1"/>
    </source>
</evidence>
<keyword evidence="1" id="KW-0378">Hydrolase</keyword>
<dbReference type="PRINTS" id="PR00413">
    <property type="entry name" value="HADHALOGNASE"/>
</dbReference>
<dbReference type="SFLD" id="SFLDS00003">
    <property type="entry name" value="Haloacid_Dehalogenase"/>
    <property type="match status" value="1"/>
</dbReference>
<dbReference type="InterPro" id="IPR023198">
    <property type="entry name" value="PGP-like_dom2"/>
</dbReference>
<dbReference type="NCBIfam" id="TIGR01509">
    <property type="entry name" value="HAD-SF-IA-v3"/>
    <property type="match status" value="1"/>
</dbReference>
<dbReference type="GO" id="GO:0016787">
    <property type="term" value="F:hydrolase activity"/>
    <property type="evidence" value="ECO:0007669"/>
    <property type="project" value="UniProtKB-KW"/>
</dbReference>
<reference evidence="1 2" key="1">
    <citation type="submission" date="2018-02" db="EMBL/GenBank/DDBJ databases">
        <title>Genomic Encyclopedia of Archaeal and Bacterial Type Strains, Phase II (KMG-II): from individual species to whole genera.</title>
        <authorList>
            <person name="Goeker M."/>
        </authorList>
    </citation>
    <scope>NUCLEOTIDE SEQUENCE [LARGE SCALE GENOMIC DNA]</scope>
    <source>
        <strain evidence="1 2">DSM 3808</strain>
    </source>
</reference>
<name>A0A2S6HHE1_9FIRM</name>
<dbReference type="InterPro" id="IPR006439">
    <property type="entry name" value="HAD-SF_hydro_IA"/>
</dbReference>
<dbReference type="Gene3D" id="1.10.150.240">
    <property type="entry name" value="Putative phosphatase, domain 2"/>
    <property type="match status" value="1"/>
</dbReference>
<accession>A0A2S6HHE1</accession>
<dbReference type="InterPro" id="IPR023214">
    <property type="entry name" value="HAD_sf"/>
</dbReference>
<dbReference type="PANTHER" id="PTHR18901">
    <property type="entry name" value="2-DEOXYGLUCOSE-6-PHOSPHATE PHOSPHATASE 2"/>
    <property type="match status" value="1"/>
</dbReference>
<organism evidence="1 2">
    <name type="scientific">Lacrimispora xylanisolvens</name>
    <dbReference type="NCBI Taxonomy" id="384636"/>
    <lineage>
        <taxon>Bacteria</taxon>
        <taxon>Bacillati</taxon>
        <taxon>Bacillota</taxon>
        <taxon>Clostridia</taxon>
        <taxon>Lachnospirales</taxon>
        <taxon>Lachnospiraceae</taxon>
        <taxon>Lacrimispora</taxon>
    </lineage>
</organism>
<evidence type="ECO:0000313" key="2">
    <source>
        <dbReference type="Proteomes" id="UP000237749"/>
    </source>
</evidence>
<gene>
    <name evidence="1" type="ORF">BXY41_11732</name>
</gene>
<dbReference type="RefSeq" id="WP_104439417.1">
    <property type="nucleotide sequence ID" value="NZ_PTJA01000017.1"/>
</dbReference>
<dbReference type="SFLD" id="SFLDG01135">
    <property type="entry name" value="C1.5.6:_HAD__Beta-PGM__Phospha"/>
    <property type="match status" value="1"/>
</dbReference>
<dbReference type="PANTHER" id="PTHR18901:SF38">
    <property type="entry name" value="PSEUDOURIDINE-5'-PHOSPHATASE"/>
    <property type="match status" value="1"/>
</dbReference>
<dbReference type="SFLD" id="SFLDG01129">
    <property type="entry name" value="C1.5:_HAD__Beta-PGM__Phosphata"/>
    <property type="match status" value="1"/>
</dbReference>
<dbReference type="NCBIfam" id="TIGR01549">
    <property type="entry name" value="HAD-SF-IA-v1"/>
    <property type="match status" value="1"/>
</dbReference>
<dbReference type="OrthoDB" id="1315649at2"/>
<proteinExistence type="predicted"/>